<name>A0A382CAE8_9ZZZZ</name>
<accession>A0A382CAE8</accession>
<dbReference type="EMBL" id="UINC01033419">
    <property type="protein sequence ID" value="SVB22681.1"/>
    <property type="molecule type" value="Genomic_DNA"/>
</dbReference>
<protein>
    <submittedName>
        <fullName evidence="1">Uncharacterized protein</fullName>
    </submittedName>
</protein>
<dbReference type="AlphaFoldDB" id="A0A382CAE8"/>
<organism evidence="1">
    <name type="scientific">marine metagenome</name>
    <dbReference type="NCBI Taxonomy" id="408172"/>
    <lineage>
        <taxon>unclassified sequences</taxon>
        <taxon>metagenomes</taxon>
        <taxon>ecological metagenomes</taxon>
    </lineage>
</organism>
<reference evidence="1" key="1">
    <citation type="submission" date="2018-05" db="EMBL/GenBank/DDBJ databases">
        <authorList>
            <person name="Lanie J.A."/>
            <person name="Ng W.-L."/>
            <person name="Kazmierczak K.M."/>
            <person name="Andrzejewski T.M."/>
            <person name="Davidsen T.M."/>
            <person name="Wayne K.J."/>
            <person name="Tettelin H."/>
            <person name="Glass J.I."/>
            <person name="Rusch D."/>
            <person name="Podicherti R."/>
            <person name="Tsui H.-C.T."/>
            <person name="Winkler M.E."/>
        </authorList>
    </citation>
    <scope>NUCLEOTIDE SEQUENCE</scope>
</reference>
<sequence length="91" mass="10113">MVCCQDKIVSCCLTETTEEECPTMSGNCNTFLLLPIISVSTKRPEYENKLSINELITVNTLTGTVFSHVFNAISTQLSLKPPPEFNFPLLI</sequence>
<proteinExistence type="predicted"/>
<gene>
    <name evidence="1" type="ORF">METZ01_LOCUS175535</name>
</gene>
<evidence type="ECO:0000313" key="1">
    <source>
        <dbReference type="EMBL" id="SVB22681.1"/>
    </source>
</evidence>